<dbReference type="InterPro" id="IPR027469">
    <property type="entry name" value="Cation_efflux_TMD_sf"/>
</dbReference>
<dbReference type="PANTHER" id="PTHR43840:SF15">
    <property type="entry name" value="MITOCHONDRIAL METAL TRANSPORTER 1-RELATED"/>
    <property type="match status" value="1"/>
</dbReference>
<dbReference type="PANTHER" id="PTHR43840">
    <property type="entry name" value="MITOCHONDRIAL METAL TRANSPORTER 1-RELATED"/>
    <property type="match status" value="1"/>
</dbReference>
<accession>A0A1G5AFT1</accession>
<feature type="transmembrane region" description="Helical" evidence="7">
    <location>
        <begin position="101"/>
        <end position="118"/>
    </location>
</feature>
<evidence type="ECO:0000256" key="1">
    <source>
        <dbReference type="ARBA" id="ARBA00004141"/>
    </source>
</evidence>
<dbReference type="SUPFAM" id="SSF161111">
    <property type="entry name" value="Cation efflux protein transmembrane domain-like"/>
    <property type="match status" value="1"/>
</dbReference>
<name>A0A1G5AFT1_9BACT</name>
<evidence type="ECO:0000256" key="2">
    <source>
        <dbReference type="ARBA" id="ARBA00008114"/>
    </source>
</evidence>
<dbReference type="SUPFAM" id="SSF160240">
    <property type="entry name" value="Cation efflux protein cytoplasmic domain-like"/>
    <property type="match status" value="1"/>
</dbReference>
<dbReference type="InterPro" id="IPR027470">
    <property type="entry name" value="Cation_efflux_CTD"/>
</dbReference>
<evidence type="ECO:0000256" key="5">
    <source>
        <dbReference type="ARBA" id="ARBA00022989"/>
    </source>
</evidence>
<dbReference type="InterPro" id="IPR036837">
    <property type="entry name" value="Cation_efflux_CTD_sf"/>
</dbReference>
<reference evidence="10 11" key="1">
    <citation type="submission" date="2016-10" db="EMBL/GenBank/DDBJ databases">
        <authorList>
            <person name="de Groot N.N."/>
        </authorList>
    </citation>
    <scope>NUCLEOTIDE SEQUENCE [LARGE SCALE GENOMIC DNA]</scope>
    <source>
        <strain evidence="10 11">AA1</strain>
    </source>
</reference>
<dbReference type="STRING" id="419481.SAMN05216233_101147"/>
<evidence type="ECO:0000256" key="6">
    <source>
        <dbReference type="ARBA" id="ARBA00023136"/>
    </source>
</evidence>
<evidence type="ECO:0000313" key="11">
    <source>
        <dbReference type="Proteomes" id="UP000198870"/>
    </source>
</evidence>
<protein>
    <submittedName>
        <fullName evidence="10">Cation diffusion facilitator family transporter</fullName>
    </submittedName>
</protein>
<evidence type="ECO:0000256" key="4">
    <source>
        <dbReference type="ARBA" id="ARBA00022692"/>
    </source>
</evidence>
<dbReference type="Pfam" id="PF01545">
    <property type="entry name" value="Cation_efflux"/>
    <property type="match status" value="1"/>
</dbReference>
<dbReference type="Gene3D" id="1.20.1510.10">
    <property type="entry name" value="Cation efflux protein transmembrane domain"/>
    <property type="match status" value="1"/>
</dbReference>
<dbReference type="Gene3D" id="3.30.70.1350">
    <property type="entry name" value="Cation efflux protein, cytoplasmic domain"/>
    <property type="match status" value="1"/>
</dbReference>
<feature type="domain" description="Cation efflux protein cytoplasmic" evidence="9">
    <location>
        <begin position="316"/>
        <end position="389"/>
    </location>
</feature>
<evidence type="ECO:0000259" key="9">
    <source>
        <dbReference type="Pfam" id="PF16916"/>
    </source>
</evidence>
<evidence type="ECO:0000313" key="10">
    <source>
        <dbReference type="EMBL" id="SCX76732.1"/>
    </source>
</evidence>
<dbReference type="GO" id="GO:0016020">
    <property type="term" value="C:membrane"/>
    <property type="evidence" value="ECO:0007669"/>
    <property type="project" value="UniProtKB-SubCell"/>
</dbReference>
<evidence type="ECO:0000256" key="7">
    <source>
        <dbReference type="SAM" id="Phobius"/>
    </source>
</evidence>
<evidence type="ECO:0000256" key="3">
    <source>
        <dbReference type="ARBA" id="ARBA00022448"/>
    </source>
</evidence>
<dbReference type="InterPro" id="IPR002524">
    <property type="entry name" value="Cation_efflux"/>
</dbReference>
<gene>
    <name evidence="10" type="ORF">SAMN05216233_101147</name>
</gene>
<sequence>MKTFALWFASFFVPNHTLTANPDVRARYGVLEGWVSIVGNTLLFAVKLAIGLAVGSAALMADAIHTLSDSATSAVVIVGFKMSRKPSDSEHPFGHGRIEPVATLIIAILLFVAGFELLKHSITATLHPTVSKAGVVAIVIVTGTALAKELMARFSFALGDLIDSATLKADALHHRSDAFSTLLVVVALGASHLGYTQVDGIMGIGVSLVIFASAWGIAREAVNPLIGEAPSQVFLDEIEGACRSVTDVLGVHDIVVHNYGENRIVSLHIEVSHTLSALAIHEIAEDVEESVGRITQGMVVVHMDPINRDHPHYDTVLTEVQKVVAQDERVLTFHDLRIVGASLDRGTILFNITLNNNDRPTDHREVLRETRDKIQARFPGLDLLIKITPMFSYNP</sequence>
<keyword evidence="3" id="KW-0813">Transport</keyword>
<dbReference type="GO" id="GO:0008324">
    <property type="term" value="F:monoatomic cation transmembrane transporter activity"/>
    <property type="evidence" value="ECO:0007669"/>
    <property type="project" value="InterPro"/>
</dbReference>
<dbReference type="FunFam" id="1.20.1510.10:FF:000006">
    <property type="entry name" value="Divalent cation efflux transporter"/>
    <property type="match status" value="1"/>
</dbReference>
<dbReference type="NCBIfam" id="TIGR01297">
    <property type="entry name" value="CDF"/>
    <property type="match status" value="1"/>
</dbReference>
<keyword evidence="4 7" id="KW-0812">Transmembrane</keyword>
<dbReference type="AlphaFoldDB" id="A0A1G5AFT1"/>
<proteinExistence type="inferred from homology"/>
<dbReference type="RefSeq" id="WP_175469405.1">
    <property type="nucleotide sequence ID" value="NZ_FMUX01000001.1"/>
</dbReference>
<feature type="transmembrane region" description="Helical" evidence="7">
    <location>
        <begin position="35"/>
        <end position="60"/>
    </location>
</feature>
<dbReference type="EMBL" id="FMUX01000001">
    <property type="protein sequence ID" value="SCX76732.1"/>
    <property type="molecule type" value="Genomic_DNA"/>
</dbReference>
<organism evidence="10 11">
    <name type="scientific">Desulfoluna spongiiphila</name>
    <dbReference type="NCBI Taxonomy" id="419481"/>
    <lineage>
        <taxon>Bacteria</taxon>
        <taxon>Pseudomonadati</taxon>
        <taxon>Thermodesulfobacteriota</taxon>
        <taxon>Desulfobacteria</taxon>
        <taxon>Desulfobacterales</taxon>
        <taxon>Desulfolunaceae</taxon>
        <taxon>Desulfoluna</taxon>
    </lineage>
</organism>
<feature type="transmembrane region" description="Helical" evidence="7">
    <location>
        <begin position="130"/>
        <end position="147"/>
    </location>
</feature>
<feature type="domain" description="Cation efflux protein cytoplasmic" evidence="9">
    <location>
        <begin position="230"/>
        <end position="305"/>
    </location>
</feature>
<comment type="similarity">
    <text evidence="2">Belongs to the cation diffusion facilitator (CDF) transporter (TC 2.A.4) family.</text>
</comment>
<comment type="subcellular location">
    <subcellularLocation>
        <location evidence="1">Membrane</location>
        <topology evidence="1">Multi-pass membrane protein</topology>
    </subcellularLocation>
</comment>
<keyword evidence="11" id="KW-1185">Reference proteome</keyword>
<evidence type="ECO:0000259" key="8">
    <source>
        <dbReference type="Pfam" id="PF01545"/>
    </source>
</evidence>
<dbReference type="Pfam" id="PF16916">
    <property type="entry name" value="ZT_dimer"/>
    <property type="match status" value="2"/>
</dbReference>
<feature type="domain" description="Cation efflux protein transmembrane" evidence="8">
    <location>
        <begin position="34"/>
        <end position="225"/>
    </location>
</feature>
<dbReference type="InterPro" id="IPR050291">
    <property type="entry name" value="CDF_Transporter"/>
</dbReference>
<keyword evidence="5 7" id="KW-1133">Transmembrane helix</keyword>
<dbReference type="InterPro" id="IPR058533">
    <property type="entry name" value="Cation_efflux_TM"/>
</dbReference>
<keyword evidence="6 7" id="KW-0472">Membrane</keyword>
<dbReference type="Proteomes" id="UP000198870">
    <property type="component" value="Unassembled WGS sequence"/>
</dbReference>